<gene>
    <name evidence="2" type="ORF">HKD39_05845</name>
</gene>
<feature type="compositionally biased region" description="Low complexity" evidence="1">
    <location>
        <begin position="85"/>
        <end position="102"/>
    </location>
</feature>
<evidence type="ECO:0000313" key="3">
    <source>
        <dbReference type="Proteomes" id="UP000562984"/>
    </source>
</evidence>
<evidence type="ECO:0000313" key="2">
    <source>
        <dbReference type="EMBL" id="NNG35241.1"/>
    </source>
</evidence>
<sequence>MDVSGWSVDNAALLGVDSPLLGADPDDGCAGPGAPDEVAGPVGPVSVEADGDGPTGAGSTSLAPGGGVEPDVSEPEVVDSEVVEPDVSGPATAPPCWATPATVVAHPEASTAAASTGASSQRRRPDTAGRAVLGAVLGAVLP</sequence>
<dbReference type="EMBL" id="JABEND010000002">
    <property type="protein sequence ID" value="NNG35241.1"/>
    <property type="molecule type" value="Genomic_DNA"/>
</dbReference>
<reference evidence="2 3" key="1">
    <citation type="submission" date="2020-05" db="EMBL/GenBank/DDBJ databases">
        <title>Nakamurella sp. DB0629 isolated from air conditioner.</title>
        <authorList>
            <person name="Kim D.H."/>
            <person name="Kim D.-U."/>
        </authorList>
    </citation>
    <scope>NUCLEOTIDE SEQUENCE [LARGE SCALE GENOMIC DNA]</scope>
    <source>
        <strain evidence="2 3">DB0629</strain>
    </source>
</reference>
<dbReference type="AlphaFoldDB" id="A0A849A839"/>
<organism evidence="2 3">
    <name type="scientific">Nakamurella aerolata</name>
    <dbReference type="NCBI Taxonomy" id="1656892"/>
    <lineage>
        <taxon>Bacteria</taxon>
        <taxon>Bacillati</taxon>
        <taxon>Actinomycetota</taxon>
        <taxon>Actinomycetes</taxon>
        <taxon>Nakamurellales</taxon>
        <taxon>Nakamurellaceae</taxon>
        <taxon>Nakamurella</taxon>
    </lineage>
</organism>
<feature type="compositionally biased region" description="Low complexity" evidence="1">
    <location>
        <begin position="109"/>
        <end position="120"/>
    </location>
</feature>
<keyword evidence="3" id="KW-1185">Reference proteome</keyword>
<dbReference type="RefSeq" id="WP_171198844.1">
    <property type="nucleotide sequence ID" value="NZ_JABEND010000002.1"/>
</dbReference>
<feature type="region of interest" description="Disordered" evidence="1">
    <location>
        <begin position="17"/>
        <end position="127"/>
    </location>
</feature>
<name>A0A849A839_9ACTN</name>
<feature type="compositionally biased region" description="Acidic residues" evidence="1">
    <location>
        <begin position="71"/>
        <end position="84"/>
    </location>
</feature>
<accession>A0A849A839</accession>
<protein>
    <submittedName>
        <fullName evidence="2">Uncharacterized protein</fullName>
    </submittedName>
</protein>
<comment type="caution">
    <text evidence="2">The sequence shown here is derived from an EMBL/GenBank/DDBJ whole genome shotgun (WGS) entry which is preliminary data.</text>
</comment>
<proteinExistence type="predicted"/>
<dbReference type="Proteomes" id="UP000562984">
    <property type="component" value="Unassembled WGS sequence"/>
</dbReference>
<evidence type="ECO:0000256" key="1">
    <source>
        <dbReference type="SAM" id="MobiDB-lite"/>
    </source>
</evidence>